<reference evidence="2" key="1">
    <citation type="submission" date="2020-11" db="EMBL/GenBank/DDBJ databases">
        <authorList>
            <consortium name="DOE Joint Genome Institute"/>
            <person name="Ahrendt S."/>
            <person name="Riley R."/>
            <person name="Andreopoulos W."/>
            <person name="Labutti K."/>
            <person name="Pangilinan J."/>
            <person name="Ruiz-Duenas F.J."/>
            <person name="Barrasa J.M."/>
            <person name="Sanchez-Garcia M."/>
            <person name="Camarero S."/>
            <person name="Miyauchi S."/>
            <person name="Serrano A."/>
            <person name="Linde D."/>
            <person name="Babiker R."/>
            <person name="Drula E."/>
            <person name="Ayuso-Fernandez I."/>
            <person name="Pacheco R."/>
            <person name="Padilla G."/>
            <person name="Ferreira P."/>
            <person name="Barriuso J."/>
            <person name="Kellner H."/>
            <person name="Castanera R."/>
            <person name="Alfaro M."/>
            <person name="Ramirez L."/>
            <person name="Pisabarro A.G."/>
            <person name="Kuo A."/>
            <person name="Tritt A."/>
            <person name="Lipzen A."/>
            <person name="He G."/>
            <person name="Yan M."/>
            <person name="Ng V."/>
            <person name="Cullen D."/>
            <person name="Martin F."/>
            <person name="Rosso M.-N."/>
            <person name="Henrissat B."/>
            <person name="Hibbett D."/>
            <person name="Martinez A.T."/>
            <person name="Grigoriev I.V."/>
        </authorList>
    </citation>
    <scope>NUCLEOTIDE SEQUENCE</scope>
    <source>
        <strain evidence="2">CBS 506.95</strain>
    </source>
</reference>
<evidence type="ECO:0000313" key="3">
    <source>
        <dbReference type="Proteomes" id="UP000807306"/>
    </source>
</evidence>
<sequence>MCSPVGYYRHIVAYLPARRLPGVDLNHFLRWSGVRYSGDLDQSTINAEEERVRIAEAAKYEIKGDTRTEVNEHIFSIPAPNQEQKWTNICNVLVPNPTGPKLQASSSPLFTNCRFLLTTSSSSVLSSYPAPKLPSIPQQPEQPASLTNRQKSNLLQKVPFLIANGSLAQVRVPGSYIDPLYPITLIPTRCDEAHRAQPDEFEKGIEKPFAQFQRKMSLGMASPSTKAICHKPSIQVRCDIDVTHPERCDTSEVKKKRTERTLSQSKTK</sequence>
<comment type="caution">
    <text evidence="2">The sequence shown here is derived from an EMBL/GenBank/DDBJ whole genome shotgun (WGS) entry which is preliminary data.</text>
</comment>
<evidence type="ECO:0000313" key="2">
    <source>
        <dbReference type="EMBL" id="KAF9523196.1"/>
    </source>
</evidence>
<feature type="compositionally biased region" description="Polar residues" evidence="1">
    <location>
        <begin position="136"/>
        <end position="147"/>
    </location>
</feature>
<feature type="region of interest" description="Disordered" evidence="1">
    <location>
        <begin position="128"/>
        <end position="147"/>
    </location>
</feature>
<gene>
    <name evidence="2" type="ORF">CPB83DRAFT_914950</name>
</gene>
<dbReference type="EMBL" id="MU157923">
    <property type="protein sequence ID" value="KAF9523196.1"/>
    <property type="molecule type" value="Genomic_DNA"/>
</dbReference>
<dbReference type="Proteomes" id="UP000807306">
    <property type="component" value="Unassembled WGS sequence"/>
</dbReference>
<name>A0A9P6E5X9_9AGAR</name>
<accession>A0A9P6E5X9</accession>
<organism evidence="2 3">
    <name type="scientific">Crepidotus variabilis</name>
    <dbReference type="NCBI Taxonomy" id="179855"/>
    <lineage>
        <taxon>Eukaryota</taxon>
        <taxon>Fungi</taxon>
        <taxon>Dikarya</taxon>
        <taxon>Basidiomycota</taxon>
        <taxon>Agaricomycotina</taxon>
        <taxon>Agaricomycetes</taxon>
        <taxon>Agaricomycetidae</taxon>
        <taxon>Agaricales</taxon>
        <taxon>Agaricineae</taxon>
        <taxon>Crepidotaceae</taxon>
        <taxon>Crepidotus</taxon>
    </lineage>
</organism>
<dbReference type="AlphaFoldDB" id="A0A9P6E5X9"/>
<keyword evidence="3" id="KW-1185">Reference proteome</keyword>
<protein>
    <submittedName>
        <fullName evidence="2">Uncharacterized protein</fullName>
    </submittedName>
</protein>
<feature type="region of interest" description="Disordered" evidence="1">
    <location>
        <begin position="247"/>
        <end position="268"/>
    </location>
</feature>
<evidence type="ECO:0000256" key="1">
    <source>
        <dbReference type="SAM" id="MobiDB-lite"/>
    </source>
</evidence>
<proteinExistence type="predicted"/>